<sequence>MSWQSWHQTAAPPPNVMTAPPMANAMGPTLMQSAVIPGNVNAAPSIVAPPTAVQYSTEQWSQMQQQNWQQWAQWQQQYHQWHQQYGAEYEKSINALTAVGPNTAVPPPLPTEAKHAVPPPPPDNTKLGAANQYSGYTTAPPPGQFASSVAPSQYADQQDWKNSANKRSLPASTDVEPSKRQMLQAPKNSNSWQNQPPPSAQTPAQKALNLEELTEAEKKFDKEFAAWEAQFNKWKEQNANHPDKSQYLEYEKKWDSWRNSLLDRREQMRKKRVALQASMTAHVTTPPILPQQQQKMQFKQPPPLIGQSFSNQGSQRPVQVFDKPPPTHNNAHLSFKQPPTAEESSDVGNNFLKTSSPTPGGIPGLDLVKESSIQEYNEVPGEQMSASVVVSKGPDLDAISRGINTILGDAKLLNLLSMVSQNKKVPTEVVETERKVPEAVQARTSISSLMATSVQRPHFSKSSHEVNDYAEDRQNSVDLVTVNNFDDQTRMSFSNGPNEADQGSNSQSRLDNSHNLPRGDYRPGFHQEQNNFRGFNGDNRPPFAHRPSANYSQNHPSDYHKSFGNQYDGDDQWNEEEEYDKYHDMFNEEERSLPDRHTVEPPPVDKEPFFVPDVVIDYEHRPLKDPEPEISLDVIRAFDYRHKPVNRIPYPQRPQWLANTLRNIRQFETLAAGRFNINERSAHVEREMSRYPVERVDSYGRRLDDCMSFSRDVYDGRLPYNERERERVRFDYDQRGRGDRYQPDRRAETRNRIEKKAPDVKGFESKMELEDLSDEDWEDDKKKTQRDSFQLSSPTSRVVNITSSDSTAAISSNAASNQYMTLEDLINAPGRFTRPPKIAIIMRGPPGSGKTYLAKLIKDREVENGGSAPRILSLDDYFMIEHEREVIEDGKVTKIKEMTYEYEAGMEESYRQCLIKAFKKTVTDGYFPFVIVDNVNQKVKSFGEMWSFAKQNGFQVYICQLDLDPELCTKRNIHHRSESYIENCIAGWEPTPSHHPMIDATNFLQSTGAITEVEMEEAEPSHDDADVDDGEFPQGHTRSKWDSFDCSLNNLARLDGVNKPLRPSRTMEEYLQLDDEWEQPENPTKPGQKRVRWADLEEQKQQTKMKALGFVVGQTNWQRIMDPTNGESALTQTKYIERRYNN</sequence>
<comment type="subunit">
    <text evidence="10">Interacts with PPP1CA and NCOA5. Forms a complex with ILF2, ILF3, KHDRBS1, RBMX, NCOA5 and PPP1CA.</text>
</comment>
<feature type="compositionally biased region" description="Polar residues" evidence="13">
    <location>
        <begin position="476"/>
        <end position="515"/>
    </location>
</feature>
<proteinExistence type="predicted"/>
<dbReference type="Pfam" id="PF26583">
    <property type="entry name" value="Spectrin_YLPM1"/>
    <property type="match status" value="1"/>
</dbReference>
<protein>
    <recommendedName>
        <fullName evidence="11">YLP motif-containing protein 1</fullName>
    </recommendedName>
    <alternativeName>
        <fullName evidence="12">Nuclear protein ZAP3</fullName>
    </alternativeName>
</protein>
<dbReference type="GO" id="GO:0016607">
    <property type="term" value="C:nuclear speck"/>
    <property type="evidence" value="ECO:0007669"/>
    <property type="project" value="UniProtKB-SubCell"/>
</dbReference>
<comment type="function">
    <text evidence="9">Plays a role in the reduction of telomerase activity during differentiation of embryonic stem cells by binding to the core promoter of TERT and controlling its down-regulation.</text>
</comment>
<dbReference type="InterPro" id="IPR026314">
    <property type="entry name" value="YLP_motif_con_p1"/>
</dbReference>
<dbReference type="Pfam" id="PF13671">
    <property type="entry name" value="AAA_33"/>
    <property type="match status" value="1"/>
</dbReference>
<feature type="region of interest" description="Disordered" evidence="13">
    <location>
        <begin position="100"/>
        <end position="204"/>
    </location>
</feature>
<reference evidence="16" key="1">
    <citation type="journal article" date="2013" name="Genome Biol.">
        <title>Draft genome of the mountain pine beetle, Dendroctonus ponderosae Hopkins, a major forest pest.</title>
        <authorList>
            <person name="Keeling C.I."/>
            <person name="Yuen M.M."/>
            <person name="Liao N.Y."/>
            <person name="Docking T.R."/>
            <person name="Chan S.K."/>
            <person name="Taylor G.A."/>
            <person name="Palmquist D.L."/>
            <person name="Jackman S.D."/>
            <person name="Nguyen A."/>
            <person name="Li M."/>
            <person name="Henderson H."/>
            <person name="Janes J.K."/>
            <person name="Zhao Y."/>
            <person name="Pandoh P."/>
            <person name="Moore R."/>
            <person name="Sperling F.A."/>
            <person name="Huber D.P."/>
            <person name="Birol I."/>
            <person name="Jones S.J."/>
            <person name="Bohlmann J."/>
        </authorList>
    </citation>
    <scope>NUCLEOTIDE SEQUENCE</scope>
</reference>
<keyword evidence="5" id="KW-0832">Ubl conjugation</keyword>
<feature type="compositionally biased region" description="Basic and acidic residues" evidence="13">
    <location>
        <begin position="733"/>
        <end position="769"/>
    </location>
</feature>
<accession>A0AAR5Q2J1</accession>
<evidence type="ECO:0000259" key="14">
    <source>
        <dbReference type="Pfam" id="PF26583"/>
    </source>
</evidence>
<evidence type="ECO:0000313" key="15">
    <source>
        <dbReference type="EnsemblMetazoa" id="XP_019767445.1"/>
    </source>
</evidence>
<reference evidence="15" key="2">
    <citation type="submission" date="2024-08" db="UniProtKB">
        <authorList>
            <consortium name="EnsemblMetazoa"/>
        </authorList>
    </citation>
    <scope>IDENTIFICATION</scope>
</reference>
<comment type="subcellular location">
    <subcellularLocation>
        <location evidence="1">Nucleus speckle</location>
    </subcellularLocation>
</comment>
<feature type="region of interest" description="Disordered" evidence="13">
    <location>
        <begin position="733"/>
        <end position="793"/>
    </location>
</feature>
<keyword evidence="6" id="KW-0805">Transcription regulation</keyword>
<dbReference type="InterPro" id="IPR027417">
    <property type="entry name" value="P-loop_NTPase"/>
</dbReference>
<dbReference type="FunFam" id="3.40.50.300:FF:000399">
    <property type="entry name" value="YLP motif containing 1"/>
    <property type="match status" value="1"/>
</dbReference>
<evidence type="ECO:0000256" key="7">
    <source>
        <dbReference type="ARBA" id="ARBA00023163"/>
    </source>
</evidence>
<feature type="region of interest" description="Disordered" evidence="13">
    <location>
        <begin position="455"/>
        <end position="555"/>
    </location>
</feature>
<feature type="compositionally biased region" description="Polar residues" evidence="13">
    <location>
        <begin position="145"/>
        <end position="166"/>
    </location>
</feature>
<dbReference type="PANTHER" id="PTHR13413:SF0">
    <property type="entry name" value="YLP MOTIF-CONTAINING PROTEIN 1"/>
    <property type="match status" value="1"/>
</dbReference>
<keyword evidence="4" id="KW-1017">Isopeptide bond</keyword>
<evidence type="ECO:0000256" key="11">
    <source>
        <dbReference type="ARBA" id="ARBA00068971"/>
    </source>
</evidence>
<feature type="domain" description="YLPM1-like spectrin repeat" evidence="14">
    <location>
        <begin position="179"/>
        <end position="280"/>
    </location>
</feature>
<evidence type="ECO:0000256" key="4">
    <source>
        <dbReference type="ARBA" id="ARBA00022499"/>
    </source>
</evidence>
<evidence type="ECO:0000256" key="5">
    <source>
        <dbReference type="ARBA" id="ARBA00022843"/>
    </source>
</evidence>
<dbReference type="Gene3D" id="3.40.50.300">
    <property type="entry name" value="P-loop containing nucleotide triphosphate hydrolases"/>
    <property type="match status" value="1"/>
</dbReference>
<dbReference type="GO" id="GO:0032204">
    <property type="term" value="P:regulation of telomere maintenance"/>
    <property type="evidence" value="ECO:0007669"/>
    <property type="project" value="TreeGrafter"/>
</dbReference>
<keyword evidence="2" id="KW-0488">Methylation</keyword>
<evidence type="ECO:0000313" key="16">
    <source>
        <dbReference type="Proteomes" id="UP000019118"/>
    </source>
</evidence>
<dbReference type="GeneID" id="109542600"/>
<name>A0AAR5Q2J1_DENPD</name>
<evidence type="ECO:0000256" key="8">
    <source>
        <dbReference type="ARBA" id="ARBA00023242"/>
    </source>
</evidence>
<keyword evidence="8" id="KW-0539">Nucleus</keyword>
<evidence type="ECO:0000256" key="10">
    <source>
        <dbReference type="ARBA" id="ARBA00065932"/>
    </source>
</evidence>
<keyword evidence="7" id="KW-0804">Transcription</keyword>
<dbReference type="Proteomes" id="UP000019118">
    <property type="component" value="Unassembled WGS sequence"/>
</dbReference>
<dbReference type="PANTHER" id="PTHR13413">
    <property type="entry name" value="YLP MOTIF CONTAINING PROTEIN NUCLEAR PROTEIN ZAP"/>
    <property type="match status" value="1"/>
</dbReference>
<dbReference type="InterPro" id="IPR058903">
    <property type="entry name" value="Spectrin_YLPM1-like"/>
</dbReference>
<evidence type="ECO:0000256" key="3">
    <source>
        <dbReference type="ARBA" id="ARBA00022491"/>
    </source>
</evidence>
<keyword evidence="3" id="KW-0678">Repressor</keyword>
<evidence type="ECO:0000256" key="12">
    <source>
        <dbReference type="ARBA" id="ARBA00083294"/>
    </source>
</evidence>
<dbReference type="AlphaFoldDB" id="A0AAR5Q2J1"/>
<dbReference type="EnsemblMetazoa" id="XM_019911886.1">
    <property type="protein sequence ID" value="XP_019767445.1"/>
    <property type="gene ID" value="LOC109542600"/>
</dbReference>
<evidence type="ECO:0000256" key="6">
    <source>
        <dbReference type="ARBA" id="ARBA00023015"/>
    </source>
</evidence>
<feature type="region of interest" description="Disordered" evidence="13">
    <location>
        <begin position="325"/>
        <end position="348"/>
    </location>
</feature>
<evidence type="ECO:0000256" key="13">
    <source>
        <dbReference type="SAM" id="MobiDB-lite"/>
    </source>
</evidence>
<organism evidence="15 16">
    <name type="scientific">Dendroctonus ponderosae</name>
    <name type="common">Mountain pine beetle</name>
    <dbReference type="NCBI Taxonomy" id="77166"/>
    <lineage>
        <taxon>Eukaryota</taxon>
        <taxon>Metazoa</taxon>
        <taxon>Ecdysozoa</taxon>
        <taxon>Arthropoda</taxon>
        <taxon>Hexapoda</taxon>
        <taxon>Insecta</taxon>
        <taxon>Pterygota</taxon>
        <taxon>Neoptera</taxon>
        <taxon>Endopterygota</taxon>
        <taxon>Coleoptera</taxon>
        <taxon>Polyphaga</taxon>
        <taxon>Cucujiformia</taxon>
        <taxon>Curculionidae</taxon>
        <taxon>Scolytinae</taxon>
        <taxon>Dendroctonus</taxon>
    </lineage>
</organism>
<feature type="compositionally biased region" description="Basic and acidic residues" evidence="13">
    <location>
        <begin position="462"/>
        <end position="475"/>
    </location>
</feature>
<evidence type="ECO:0000256" key="1">
    <source>
        <dbReference type="ARBA" id="ARBA00004324"/>
    </source>
</evidence>
<dbReference type="KEGG" id="dpa:109542600"/>
<keyword evidence="16" id="KW-1185">Reference proteome</keyword>
<evidence type="ECO:0000256" key="9">
    <source>
        <dbReference type="ARBA" id="ARBA00058677"/>
    </source>
</evidence>
<dbReference type="SUPFAM" id="SSF52540">
    <property type="entry name" value="P-loop containing nucleoside triphosphate hydrolases"/>
    <property type="match status" value="1"/>
</dbReference>
<evidence type="ECO:0000256" key="2">
    <source>
        <dbReference type="ARBA" id="ARBA00022481"/>
    </source>
</evidence>